<protein>
    <submittedName>
        <fullName evidence="8">Exostosin-like</fullName>
    </submittedName>
</protein>
<keyword evidence="4" id="KW-0735">Signal-anchor</keyword>
<accession>A0A2P5BK35</accession>
<keyword evidence="6" id="KW-0472">Membrane</keyword>
<dbReference type="GO" id="GO:0000139">
    <property type="term" value="C:Golgi membrane"/>
    <property type="evidence" value="ECO:0007669"/>
    <property type="project" value="UniProtKB-SubCell"/>
</dbReference>
<keyword evidence="3" id="KW-0328">Glycosyltransferase</keyword>
<dbReference type="AlphaFoldDB" id="A0A2P5BK35"/>
<keyword evidence="9" id="KW-1185">Reference proteome</keyword>
<comment type="similarity">
    <text evidence="2">Belongs to the glycosyltransferase 47 family.</text>
</comment>
<dbReference type="InterPro" id="IPR004263">
    <property type="entry name" value="Exostosin"/>
</dbReference>
<evidence type="ECO:0000313" key="9">
    <source>
        <dbReference type="Proteomes" id="UP000237105"/>
    </source>
</evidence>
<dbReference type="EMBL" id="JXTB01000266">
    <property type="protein sequence ID" value="PON49147.1"/>
    <property type="molecule type" value="Genomic_DNA"/>
</dbReference>
<evidence type="ECO:0000256" key="3">
    <source>
        <dbReference type="ARBA" id="ARBA00022676"/>
    </source>
</evidence>
<evidence type="ECO:0000256" key="5">
    <source>
        <dbReference type="ARBA" id="ARBA00023034"/>
    </source>
</evidence>
<keyword evidence="6" id="KW-0812">Transmembrane</keyword>
<dbReference type="STRING" id="3476.A0A2P5BK35"/>
<dbReference type="Proteomes" id="UP000237105">
    <property type="component" value="Unassembled WGS sequence"/>
</dbReference>
<dbReference type="Pfam" id="PF03016">
    <property type="entry name" value="Exostosin_GT47"/>
    <property type="match status" value="1"/>
</dbReference>
<proteinExistence type="inferred from homology"/>
<dbReference type="GO" id="GO:0016757">
    <property type="term" value="F:glycosyltransferase activity"/>
    <property type="evidence" value="ECO:0007669"/>
    <property type="project" value="UniProtKB-KW"/>
</dbReference>
<organism evidence="8 9">
    <name type="scientific">Parasponia andersonii</name>
    <name type="common">Sponia andersonii</name>
    <dbReference type="NCBI Taxonomy" id="3476"/>
    <lineage>
        <taxon>Eukaryota</taxon>
        <taxon>Viridiplantae</taxon>
        <taxon>Streptophyta</taxon>
        <taxon>Embryophyta</taxon>
        <taxon>Tracheophyta</taxon>
        <taxon>Spermatophyta</taxon>
        <taxon>Magnoliopsida</taxon>
        <taxon>eudicotyledons</taxon>
        <taxon>Gunneridae</taxon>
        <taxon>Pentapetalae</taxon>
        <taxon>rosids</taxon>
        <taxon>fabids</taxon>
        <taxon>Rosales</taxon>
        <taxon>Cannabaceae</taxon>
        <taxon>Parasponia</taxon>
    </lineage>
</organism>
<gene>
    <name evidence="8" type="ORF">PanWU01x14_232330</name>
</gene>
<evidence type="ECO:0000256" key="4">
    <source>
        <dbReference type="ARBA" id="ARBA00022968"/>
    </source>
</evidence>
<comment type="subcellular location">
    <subcellularLocation>
        <location evidence="1">Golgi apparatus membrane</location>
        <topology evidence="1">Single-pass type II membrane protein</topology>
    </subcellularLocation>
</comment>
<feature type="transmembrane region" description="Helical" evidence="6">
    <location>
        <begin position="12"/>
        <end position="30"/>
    </location>
</feature>
<name>A0A2P5BK35_PARAD</name>
<evidence type="ECO:0000313" key="8">
    <source>
        <dbReference type="EMBL" id="PON49147.1"/>
    </source>
</evidence>
<comment type="caution">
    <text evidence="8">The sequence shown here is derived from an EMBL/GenBank/DDBJ whole genome shotgun (WGS) entry which is preliminary data.</text>
</comment>
<evidence type="ECO:0000256" key="6">
    <source>
        <dbReference type="SAM" id="Phobius"/>
    </source>
</evidence>
<dbReference type="InterPro" id="IPR040911">
    <property type="entry name" value="Exostosin_GT47"/>
</dbReference>
<feature type="domain" description="Exostosin GT47" evidence="7">
    <location>
        <begin position="74"/>
        <end position="353"/>
    </location>
</feature>
<sequence>MGSMSPTSTNWIALNWIVFFVLVLCFLSFLENLSTTRLLSTDDYAKQSNPELLMINNTEVYHDGDLFLEDYNEMKKRFKIYIYPHERDEPFANTLLPVDYEPRGNYASEIYFNKVLPKSRFVTDDPNSADLFYLPFSIARLRSDPRIGVEGIHDFVRDYMWNVSHEYTYWNRSGGTDHFYVACHSIAQSAMEKASEVKLNSIQLVCTSSYFVSGYISHKDAGMPQIWPRDEDEPPNLVSSKRTRLAFFAGTINCGAREEVVQVWENDTEIMANRGRLKTPYGDEMLKSKFCLHVRGFGVNTARIGDAMYYGCVPVIIADYYDLPFADILDWSSFSVVVATRDIPLLKKILKSMIKSKEYQRLRDNMLRVRKHFQWHPSPIDYDVFHMALYELWLRRGHFSLRF</sequence>
<keyword evidence="5" id="KW-0333">Golgi apparatus</keyword>
<evidence type="ECO:0000256" key="1">
    <source>
        <dbReference type="ARBA" id="ARBA00004323"/>
    </source>
</evidence>
<dbReference type="OrthoDB" id="1924787at2759"/>
<reference evidence="9" key="1">
    <citation type="submission" date="2016-06" db="EMBL/GenBank/DDBJ databases">
        <title>Parallel loss of symbiosis genes in relatives of nitrogen-fixing non-legume Parasponia.</title>
        <authorList>
            <person name="Van Velzen R."/>
            <person name="Holmer R."/>
            <person name="Bu F."/>
            <person name="Rutten L."/>
            <person name="Van Zeijl A."/>
            <person name="Liu W."/>
            <person name="Santuari L."/>
            <person name="Cao Q."/>
            <person name="Sharma T."/>
            <person name="Shen D."/>
            <person name="Roswanjaya Y."/>
            <person name="Wardhani T."/>
            <person name="Kalhor M.S."/>
            <person name="Jansen J."/>
            <person name="Van den Hoogen J."/>
            <person name="Gungor B."/>
            <person name="Hartog M."/>
            <person name="Hontelez J."/>
            <person name="Verver J."/>
            <person name="Yang W.-C."/>
            <person name="Schijlen E."/>
            <person name="Repin R."/>
            <person name="Schilthuizen M."/>
            <person name="Schranz E."/>
            <person name="Heidstra R."/>
            <person name="Miyata K."/>
            <person name="Fedorova E."/>
            <person name="Kohlen W."/>
            <person name="Bisseling T."/>
            <person name="Smit S."/>
            <person name="Geurts R."/>
        </authorList>
    </citation>
    <scope>NUCLEOTIDE SEQUENCE [LARGE SCALE GENOMIC DNA]</scope>
    <source>
        <strain evidence="9">cv. WU1-14</strain>
    </source>
</reference>
<evidence type="ECO:0000259" key="7">
    <source>
        <dbReference type="Pfam" id="PF03016"/>
    </source>
</evidence>
<keyword evidence="3" id="KW-0808">Transferase</keyword>
<evidence type="ECO:0000256" key="2">
    <source>
        <dbReference type="ARBA" id="ARBA00010271"/>
    </source>
</evidence>
<keyword evidence="6" id="KW-1133">Transmembrane helix</keyword>
<dbReference type="PANTHER" id="PTHR11062">
    <property type="entry name" value="EXOSTOSIN HEPARAN SULFATE GLYCOSYLTRANSFERASE -RELATED"/>
    <property type="match status" value="1"/>
</dbReference>
<dbReference type="PANTHER" id="PTHR11062:SF95">
    <property type="entry name" value="EXOSTOSIN GT47 DOMAIN-CONTAINING PROTEIN"/>
    <property type="match status" value="1"/>
</dbReference>